<evidence type="ECO:0000313" key="2">
    <source>
        <dbReference type="EMBL" id="TNN39110.1"/>
    </source>
</evidence>
<feature type="region of interest" description="Disordered" evidence="1">
    <location>
        <begin position="51"/>
        <end position="172"/>
    </location>
</feature>
<feature type="compositionally biased region" description="Polar residues" evidence="1">
    <location>
        <begin position="84"/>
        <end position="93"/>
    </location>
</feature>
<dbReference type="Proteomes" id="UP000314294">
    <property type="component" value="Unassembled WGS sequence"/>
</dbReference>
<feature type="compositionally biased region" description="Low complexity" evidence="1">
    <location>
        <begin position="70"/>
        <end position="83"/>
    </location>
</feature>
<organism evidence="2 3">
    <name type="scientific">Liparis tanakae</name>
    <name type="common">Tanaka's snailfish</name>
    <dbReference type="NCBI Taxonomy" id="230148"/>
    <lineage>
        <taxon>Eukaryota</taxon>
        <taxon>Metazoa</taxon>
        <taxon>Chordata</taxon>
        <taxon>Craniata</taxon>
        <taxon>Vertebrata</taxon>
        <taxon>Euteleostomi</taxon>
        <taxon>Actinopterygii</taxon>
        <taxon>Neopterygii</taxon>
        <taxon>Teleostei</taxon>
        <taxon>Neoteleostei</taxon>
        <taxon>Acanthomorphata</taxon>
        <taxon>Eupercaria</taxon>
        <taxon>Perciformes</taxon>
        <taxon>Cottioidei</taxon>
        <taxon>Cottales</taxon>
        <taxon>Liparidae</taxon>
        <taxon>Liparis</taxon>
    </lineage>
</organism>
<comment type="caution">
    <text evidence="2">The sequence shown here is derived from an EMBL/GenBank/DDBJ whole genome shotgun (WGS) entry which is preliminary data.</text>
</comment>
<proteinExistence type="predicted"/>
<dbReference type="EMBL" id="SRLO01001308">
    <property type="protein sequence ID" value="TNN39110.1"/>
    <property type="molecule type" value="Genomic_DNA"/>
</dbReference>
<accession>A0A4Z2FDY1</accession>
<gene>
    <name evidence="2" type="ORF">EYF80_050721</name>
</gene>
<protein>
    <submittedName>
        <fullName evidence="2">Uncharacterized protein</fullName>
    </submittedName>
</protein>
<sequence>MDHAASRRARRGVYVRWYNSSQAPPLPSGLSLTLSQHGSLNNFSHAYATKLHSSSGSRRGDVYPGGREVGGAAPRVRSAVRSALMNQSSSSPVDDSGRLATTPTATPRRSGFSLQRLALRQAPPEPSAPRAKRPDTAACVQSSTPSPFSLDRRRPLSSLLLVRSETETKRSN</sequence>
<name>A0A4Z2FDY1_9TELE</name>
<reference evidence="2 3" key="1">
    <citation type="submission" date="2019-03" db="EMBL/GenBank/DDBJ databases">
        <title>First draft genome of Liparis tanakae, snailfish: a comprehensive survey of snailfish specific genes.</title>
        <authorList>
            <person name="Kim W."/>
            <person name="Song I."/>
            <person name="Jeong J.-H."/>
            <person name="Kim D."/>
            <person name="Kim S."/>
            <person name="Ryu S."/>
            <person name="Song J.Y."/>
            <person name="Lee S.K."/>
        </authorList>
    </citation>
    <scope>NUCLEOTIDE SEQUENCE [LARGE SCALE GENOMIC DNA]</scope>
    <source>
        <tissue evidence="2">Muscle</tissue>
    </source>
</reference>
<dbReference type="AlphaFoldDB" id="A0A4Z2FDY1"/>
<evidence type="ECO:0000256" key="1">
    <source>
        <dbReference type="SAM" id="MobiDB-lite"/>
    </source>
</evidence>
<keyword evidence="3" id="KW-1185">Reference proteome</keyword>
<evidence type="ECO:0000313" key="3">
    <source>
        <dbReference type="Proteomes" id="UP000314294"/>
    </source>
</evidence>
<feature type="compositionally biased region" description="Low complexity" evidence="1">
    <location>
        <begin position="100"/>
        <end position="109"/>
    </location>
</feature>